<keyword evidence="2" id="KW-1185">Reference proteome</keyword>
<gene>
    <name evidence="1" type="ORF">M9H77_35563</name>
</gene>
<dbReference type="EMBL" id="CM044708">
    <property type="protein sequence ID" value="KAI5649558.1"/>
    <property type="molecule type" value="Genomic_DNA"/>
</dbReference>
<name>A0ACB9ZQ33_CATRO</name>
<protein>
    <submittedName>
        <fullName evidence="1">Uncharacterized protein</fullName>
    </submittedName>
</protein>
<dbReference type="Proteomes" id="UP001060085">
    <property type="component" value="Linkage Group LG08"/>
</dbReference>
<evidence type="ECO:0000313" key="1">
    <source>
        <dbReference type="EMBL" id="KAI5649558.1"/>
    </source>
</evidence>
<evidence type="ECO:0000313" key="2">
    <source>
        <dbReference type="Proteomes" id="UP001060085"/>
    </source>
</evidence>
<accession>A0ACB9ZQ33</accession>
<organism evidence="1 2">
    <name type="scientific">Catharanthus roseus</name>
    <name type="common">Madagascar periwinkle</name>
    <name type="synonym">Vinca rosea</name>
    <dbReference type="NCBI Taxonomy" id="4058"/>
    <lineage>
        <taxon>Eukaryota</taxon>
        <taxon>Viridiplantae</taxon>
        <taxon>Streptophyta</taxon>
        <taxon>Embryophyta</taxon>
        <taxon>Tracheophyta</taxon>
        <taxon>Spermatophyta</taxon>
        <taxon>Magnoliopsida</taxon>
        <taxon>eudicotyledons</taxon>
        <taxon>Gunneridae</taxon>
        <taxon>Pentapetalae</taxon>
        <taxon>asterids</taxon>
        <taxon>lamiids</taxon>
        <taxon>Gentianales</taxon>
        <taxon>Apocynaceae</taxon>
        <taxon>Rauvolfioideae</taxon>
        <taxon>Vinceae</taxon>
        <taxon>Catharanthinae</taxon>
        <taxon>Catharanthus</taxon>
    </lineage>
</organism>
<proteinExistence type="predicted"/>
<comment type="caution">
    <text evidence="1">The sequence shown here is derived from an EMBL/GenBank/DDBJ whole genome shotgun (WGS) entry which is preliminary data.</text>
</comment>
<reference evidence="2" key="1">
    <citation type="journal article" date="2023" name="Nat. Plants">
        <title>Single-cell RNA sequencing provides a high-resolution roadmap for understanding the multicellular compartmentation of specialized metabolism.</title>
        <authorList>
            <person name="Sun S."/>
            <person name="Shen X."/>
            <person name="Li Y."/>
            <person name="Li Y."/>
            <person name="Wang S."/>
            <person name="Li R."/>
            <person name="Zhang H."/>
            <person name="Shen G."/>
            <person name="Guo B."/>
            <person name="Wei J."/>
            <person name="Xu J."/>
            <person name="St-Pierre B."/>
            <person name="Chen S."/>
            <person name="Sun C."/>
        </authorList>
    </citation>
    <scope>NUCLEOTIDE SEQUENCE [LARGE SCALE GENOMIC DNA]</scope>
</reference>
<sequence>MFRPSDCRGEDDLGSITDKTGRVEGRTITASSRSLRGRHSTSDFPSTPNPFPTSFHYDTGASGSSTQPPPVPFRSRPPLPSHLSYTPVPYEVYGSAHPPSHHPDTVYDPYLHAPTVRPHISYRSAAQEPLKEFIGQSSKIGVEFFYQIVVATP</sequence>